<dbReference type="Pfam" id="PF02785">
    <property type="entry name" value="Biotin_carb_C"/>
    <property type="match status" value="1"/>
</dbReference>
<dbReference type="Pfam" id="PF00364">
    <property type="entry name" value="Biotin_lipoyl"/>
    <property type="match status" value="1"/>
</dbReference>
<dbReference type="Proteomes" id="UP001161409">
    <property type="component" value="Unassembled WGS sequence"/>
</dbReference>
<dbReference type="PANTHER" id="PTHR18866">
    <property type="entry name" value="CARBOXYLASE:PYRUVATE/ACETYL-COA/PROPIONYL-COA CARBOXYLASE"/>
    <property type="match status" value="1"/>
</dbReference>
<dbReference type="InterPro" id="IPR001882">
    <property type="entry name" value="Biotin_BS"/>
</dbReference>
<dbReference type="Pfam" id="PF00289">
    <property type="entry name" value="Biotin_carb_N"/>
    <property type="match status" value="1"/>
</dbReference>
<comment type="cofactor">
    <cofactor evidence="1">
        <name>biotin</name>
        <dbReference type="ChEBI" id="CHEBI:57586"/>
    </cofactor>
</comment>
<dbReference type="PROSITE" id="PS50975">
    <property type="entry name" value="ATP_GRASP"/>
    <property type="match status" value="1"/>
</dbReference>
<reference evidence="10" key="1">
    <citation type="journal article" date="2014" name="Int. J. Syst. Evol. Microbiol.">
        <title>Complete genome of a new Firmicutes species belonging to the dominant human colonic microbiota ('Ruminococcus bicirculans') reveals two chromosomes and a selective capacity to utilize plant glucans.</title>
        <authorList>
            <consortium name="NISC Comparative Sequencing Program"/>
            <person name="Wegmann U."/>
            <person name="Louis P."/>
            <person name="Goesmann A."/>
            <person name="Henrissat B."/>
            <person name="Duncan S.H."/>
            <person name="Flint H.J."/>
        </authorList>
    </citation>
    <scope>NUCLEOTIDE SEQUENCE</scope>
    <source>
        <strain evidence="10">NBRC 103408</strain>
    </source>
</reference>
<dbReference type="PANTHER" id="PTHR18866:SF33">
    <property type="entry name" value="METHYLCROTONOYL-COA CARBOXYLASE SUBUNIT ALPHA, MITOCHONDRIAL-RELATED"/>
    <property type="match status" value="1"/>
</dbReference>
<dbReference type="SUPFAM" id="SSF56059">
    <property type="entry name" value="Glutathione synthetase ATP-binding domain-like"/>
    <property type="match status" value="1"/>
</dbReference>
<sequence length="671" mass="71839">MFRKILIANRGEIAYRVMDTARKMGVKTVAVYSEADATARHVQMADEAVLLGPAEVSESYLKGDAILEIAKRTGAEAIHPGYGFLSENAAFADKCAAAGVKFIGPPADAIRAMGLKDAAKATMEEAGVPVVPGYHGAGQDADMLAAEAERIGFPVLIKAVAGGGGKGMRRVDSAGEFPEALAAAKREGASAFGDDRVLIEKFLVKPRHIEIQVFADSHGNAVHLFERDCSLQRRHQKVIEEAPAPGMPEAMRAAMGAAAVAAAKAIGYEGAGTVEFIADVSNGLQENGFYFMEMNTRLQVEHPVTEMITGQDLVEWQLVVASGGELPVMQDGLTISGHALEARLYAEDPDNDFLPATGPLLRLRAPEQENGIRVDTGVREGDVVTPFYDPMIAKLIVWGEDRDKALRKMQGALAGYEVAGLVTNLEFLKNVAGHPSFAGADLDTGFIDRFRDTLVPEKPPLTAEHFVLAALHLQLLAKQEINAVASRSADPYSPWNDGTAWRMNDTAHVDYAFEDGDEDILVHVTCEGEGFVMAVMGRSFTAGGVLEQDGSLRASIDGHILSASVVIDKERLTLIVGGKQVEMTRRMTDFDGSGDEGGAGAVMSPMPGKIIQVSVTAGQSVLKGDPLLVMEAMKMEHSLTAPYDGVVADVFFETGDQVEEGVLLIRMEDEE</sequence>
<dbReference type="RefSeq" id="WP_169561778.1">
    <property type="nucleotide sequence ID" value="NZ_BSNF01000008.1"/>
</dbReference>
<evidence type="ECO:0000259" key="7">
    <source>
        <dbReference type="PROSITE" id="PS50968"/>
    </source>
</evidence>
<dbReference type="InterPro" id="IPR011761">
    <property type="entry name" value="ATP-grasp"/>
</dbReference>
<dbReference type="InterPro" id="IPR000089">
    <property type="entry name" value="Biotin_lipoyl"/>
</dbReference>
<keyword evidence="4 6" id="KW-0067">ATP-binding</keyword>
<organism evidence="10 11">
    <name type="scientific">Sneathiella chinensis</name>
    <dbReference type="NCBI Taxonomy" id="349750"/>
    <lineage>
        <taxon>Bacteria</taxon>
        <taxon>Pseudomonadati</taxon>
        <taxon>Pseudomonadota</taxon>
        <taxon>Alphaproteobacteria</taxon>
        <taxon>Sneathiellales</taxon>
        <taxon>Sneathiellaceae</taxon>
        <taxon>Sneathiella</taxon>
    </lineage>
</organism>
<protein>
    <submittedName>
        <fullName evidence="10">3-methylcrotonyl-CoA carboxylase subunit alpha</fullName>
    </submittedName>
</protein>
<dbReference type="Pfam" id="PF21139">
    <property type="entry name" value="BT_MCC_alpha"/>
    <property type="match status" value="1"/>
</dbReference>
<evidence type="ECO:0000256" key="5">
    <source>
        <dbReference type="ARBA" id="ARBA00023267"/>
    </source>
</evidence>
<evidence type="ECO:0000256" key="2">
    <source>
        <dbReference type="ARBA" id="ARBA00022598"/>
    </source>
</evidence>
<dbReference type="PROSITE" id="PS00867">
    <property type="entry name" value="CPSASE_2"/>
    <property type="match status" value="1"/>
</dbReference>
<dbReference type="InterPro" id="IPR005479">
    <property type="entry name" value="CPAse_ATP-bd"/>
</dbReference>
<dbReference type="CDD" id="cd06850">
    <property type="entry name" value="biotinyl_domain"/>
    <property type="match status" value="1"/>
</dbReference>
<dbReference type="SMART" id="SM00878">
    <property type="entry name" value="Biotin_carb_C"/>
    <property type="match status" value="1"/>
</dbReference>
<evidence type="ECO:0000313" key="10">
    <source>
        <dbReference type="EMBL" id="GLQ07726.1"/>
    </source>
</evidence>
<dbReference type="PROSITE" id="PS50979">
    <property type="entry name" value="BC"/>
    <property type="match status" value="1"/>
</dbReference>
<dbReference type="InterPro" id="IPR011054">
    <property type="entry name" value="Rudment_hybrid_motif"/>
</dbReference>
<dbReference type="InterPro" id="IPR011764">
    <property type="entry name" value="Biotin_carboxylation_dom"/>
</dbReference>
<dbReference type="Gene3D" id="3.30.470.20">
    <property type="entry name" value="ATP-grasp fold, B domain"/>
    <property type="match status" value="1"/>
</dbReference>
<feature type="domain" description="Lipoyl-binding" evidence="7">
    <location>
        <begin position="593"/>
        <end position="668"/>
    </location>
</feature>
<dbReference type="InterPro" id="IPR013815">
    <property type="entry name" value="ATP_grasp_subdomain_1"/>
</dbReference>
<dbReference type="InterPro" id="IPR050856">
    <property type="entry name" value="Biotin_carboxylase_complex"/>
</dbReference>
<dbReference type="InterPro" id="IPR048429">
    <property type="entry name" value="MCC_alpha_BT"/>
</dbReference>
<keyword evidence="5" id="KW-0092">Biotin</keyword>
<gene>
    <name evidence="10" type="ORF">GCM10007924_29470</name>
</gene>
<proteinExistence type="predicted"/>
<evidence type="ECO:0000256" key="6">
    <source>
        <dbReference type="PROSITE-ProRule" id="PRU00409"/>
    </source>
</evidence>
<dbReference type="Pfam" id="PF02786">
    <property type="entry name" value="CPSase_L_D2"/>
    <property type="match status" value="1"/>
</dbReference>
<dbReference type="InterPro" id="IPR011053">
    <property type="entry name" value="Single_hybrid_motif"/>
</dbReference>
<dbReference type="InterPro" id="IPR005481">
    <property type="entry name" value="BC-like_N"/>
</dbReference>
<dbReference type="Gene3D" id="3.30.1490.20">
    <property type="entry name" value="ATP-grasp fold, A domain"/>
    <property type="match status" value="1"/>
</dbReference>
<dbReference type="Gene3D" id="3.40.50.20">
    <property type="match status" value="1"/>
</dbReference>
<evidence type="ECO:0000259" key="8">
    <source>
        <dbReference type="PROSITE" id="PS50975"/>
    </source>
</evidence>
<dbReference type="SUPFAM" id="SSF52440">
    <property type="entry name" value="PreATP-grasp domain"/>
    <property type="match status" value="1"/>
</dbReference>
<dbReference type="Gene3D" id="3.30.700.40">
    <property type="match status" value="1"/>
</dbReference>
<evidence type="ECO:0000256" key="3">
    <source>
        <dbReference type="ARBA" id="ARBA00022741"/>
    </source>
</evidence>
<evidence type="ECO:0000259" key="9">
    <source>
        <dbReference type="PROSITE" id="PS50979"/>
    </source>
</evidence>
<dbReference type="InterPro" id="IPR016185">
    <property type="entry name" value="PreATP-grasp_dom_sf"/>
</dbReference>
<reference evidence="10" key="2">
    <citation type="submission" date="2023-01" db="EMBL/GenBank/DDBJ databases">
        <title>Draft genome sequence of Sneathiella chinensis strain NBRC 103408.</title>
        <authorList>
            <person name="Sun Q."/>
            <person name="Mori K."/>
        </authorList>
    </citation>
    <scope>NUCLEOTIDE SEQUENCE</scope>
    <source>
        <strain evidence="10">NBRC 103408</strain>
    </source>
</reference>
<keyword evidence="11" id="KW-1185">Reference proteome</keyword>
<keyword evidence="2" id="KW-0436">Ligase</keyword>
<dbReference type="SUPFAM" id="SSF51246">
    <property type="entry name" value="Rudiment single hybrid motif"/>
    <property type="match status" value="1"/>
</dbReference>
<accession>A0ABQ5U7F3</accession>
<dbReference type="InterPro" id="IPR005482">
    <property type="entry name" value="Biotin_COase_C"/>
</dbReference>
<evidence type="ECO:0000313" key="11">
    <source>
        <dbReference type="Proteomes" id="UP001161409"/>
    </source>
</evidence>
<feature type="domain" description="Biotin carboxylation" evidence="9">
    <location>
        <begin position="1"/>
        <end position="452"/>
    </location>
</feature>
<dbReference type="PROSITE" id="PS50968">
    <property type="entry name" value="BIOTINYL_LIPOYL"/>
    <property type="match status" value="1"/>
</dbReference>
<feature type="domain" description="ATP-grasp" evidence="8">
    <location>
        <begin position="120"/>
        <end position="322"/>
    </location>
</feature>
<comment type="caution">
    <text evidence="10">The sequence shown here is derived from an EMBL/GenBank/DDBJ whole genome shotgun (WGS) entry which is preliminary data.</text>
</comment>
<evidence type="ECO:0000256" key="1">
    <source>
        <dbReference type="ARBA" id="ARBA00001953"/>
    </source>
</evidence>
<dbReference type="SUPFAM" id="SSF51230">
    <property type="entry name" value="Single hybrid motif"/>
    <property type="match status" value="1"/>
</dbReference>
<name>A0ABQ5U7F3_9PROT</name>
<dbReference type="EMBL" id="BSNF01000008">
    <property type="protein sequence ID" value="GLQ07726.1"/>
    <property type="molecule type" value="Genomic_DNA"/>
</dbReference>
<dbReference type="Gene3D" id="2.40.50.100">
    <property type="match status" value="1"/>
</dbReference>
<evidence type="ECO:0000256" key="4">
    <source>
        <dbReference type="ARBA" id="ARBA00022840"/>
    </source>
</evidence>
<dbReference type="PROSITE" id="PS00188">
    <property type="entry name" value="BIOTIN"/>
    <property type="match status" value="1"/>
</dbReference>
<keyword evidence="3 6" id="KW-0547">Nucleotide-binding</keyword>